<dbReference type="EMBL" id="RBXB01000002">
    <property type="protein sequence ID" value="RKS97614.1"/>
    <property type="molecule type" value="Genomic_DNA"/>
</dbReference>
<dbReference type="AlphaFoldDB" id="A0A495SCK7"/>
<dbReference type="NCBIfam" id="TIGR04183">
    <property type="entry name" value="Por_Secre_tail"/>
    <property type="match status" value="1"/>
</dbReference>
<dbReference type="OrthoDB" id="964745at2"/>
<feature type="chain" id="PRO_5019857426" evidence="2">
    <location>
        <begin position="19"/>
        <end position="369"/>
    </location>
</feature>
<evidence type="ECO:0000256" key="1">
    <source>
        <dbReference type="ARBA" id="ARBA00022729"/>
    </source>
</evidence>
<feature type="domain" description="Secretion system C-terminal sorting" evidence="3">
    <location>
        <begin position="303"/>
        <end position="367"/>
    </location>
</feature>
<keyword evidence="5" id="KW-1185">Reference proteome</keyword>
<evidence type="ECO:0000259" key="3">
    <source>
        <dbReference type="Pfam" id="PF18962"/>
    </source>
</evidence>
<accession>A0A495SCK7</accession>
<dbReference type="Proteomes" id="UP000272428">
    <property type="component" value="Unassembled WGS sequence"/>
</dbReference>
<gene>
    <name evidence="4" type="ORF">BCF58_1747</name>
</gene>
<evidence type="ECO:0000313" key="5">
    <source>
        <dbReference type="Proteomes" id="UP000272428"/>
    </source>
</evidence>
<evidence type="ECO:0000256" key="2">
    <source>
        <dbReference type="SAM" id="SignalP"/>
    </source>
</evidence>
<comment type="caution">
    <text evidence="4">The sequence shown here is derived from an EMBL/GenBank/DDBJ whole genome shotgun (WGS) entry which is preliminary data.</text>
</comment>
<evidence type="ECO:0000313" key="4">
    <source>
        <dbReference type="EMBL" id="RKS97614.1"/>
    </source>
</evidence>
<name>A0A495SCK7_9FLAO</name>
<keyword evidence="1 2" id="KW-0732">Signal</keyword>
<protein>
    <submittedName>
        <fullName evidence="4">Putative secreted protein (Por secretion system target)</fullName>
    </submittedName>
</protein>
<sequence>MKKIYLFFLLLCIQFVWAQFTENDIKFWVGTGSKKAYFIADFNDDSTPYSYAWGYRFDSNDLTMEDLINAIAAAEPKITVDIPSGFLYSFTYNHHIPSPDDYWSTWSGTGSGSMTLNNGVNNDILVDGKWYGISFGYGFTPTTPPLSHPSIPVAAYNSAWYNSSQIVNWIGTGSNKSLVVIDFGANTDSFVFGIQYNGSMTAEQALQLIKTQAPYFNYTSGNNQISTLSLNNLTGNTSGSNTWKLYKGKDLSGWKNYADLSQIQLGNNDWLGLSFGQRLPYTPTEATNSTLSASNIYKHNFRIYPNPASDYIQLETVENIKEVNIFALSGQKVLTVQSKKICVQSLNSGIYFMEIKTDKTSTVHKFIKQ</sequence>
<organism evidence="4 5">
    <name type="scientific">Chryseobacterium defluvii</name>
    <dbReference type="NCBI Taxonomy" id="160396"/>
    <lineage>
        <taxon>Bacteria</taxon>
        <taxon>Pseudomonadati</taxon>
        <taxon>Bacteroidota</taxon>
        <taxon>Flavobacteriia</taxon>
        <taxon>Flavobacteriales</taxon>
        <taxon>Weeksellaceae</taxon>
        <taxon>Chryseobacterium group</taxon>
        <taxon>Chryseobacterium</taxon>
    </lineage>
</organism>
<feature type="signal peptide" evidence="2">
    <location>
        <begin position="1"/>
        <end position="18"/>
    </location>
</feature>
<dbReference type="RefSeq" id="WP_121461395.1">
    <property type="nucleotide sequence ID" value="NZ_RBXB01000002.1"/>
</dbReference>
<proteinExistence type="predicted"/>
<dbReference type="Pfam" id="PF18962">
    <property type="entry name" value="Por_Secre_tail"/>
    <property type="match status" value="1"/>
</dbReference>
<reference evidence="4 5" key="1">
    <citation type="submission" date="2018-10" db="EMBL/GenBank/DDBJ databases">
        <title>Genomic Encyclopedia of Archaeal and Bacterial Type Strains, Phase II (KMG-II): from individual species to whole genera.</title>
        <authorList>
            <person name="Goeker M."/>
        </authorList>
    </citation>
    <scope>NUCLEOTIDE SEQUENCE [LARGE SCALE GENOMIC DNA]</scope>
    <source>
        <strain evidence="4 5">DSM 14219</strain>
    </source>
</reference>
<dbReference type="InterPro" id="IPR026444">
    <property type="entry name" value="Secre_tail"/>
</dbReference>